<evidence type="ECO:0000256" key="2">
    <source>
        <dbReference type="SAM" id="Phobius"/>
    </source>
</evidence>
<keyword evidence="4" id="KW-1185">Reference proteome</keyword>
<feature type="transmembrane region" description="Helical" evidence="2">
    <location>
        <begin position="139"/>
        <end position="161"/>
    </location>
</feature>
<feature type="region of interest" description="Disordered" evidence="1">
    <location>
        <begin position="316"/>
        <end position="354"/>
    </location>
</feature>
<sequence>MLRIDLRPWRDFSTRVLLSAGVVFLVAGPACAGLAKYALQFLCGALLLLYGTLMFAADFEGRMPSRLGHYLCVYFLVLLTVFVYMAGAVGSPEDAEPGATPRAAPREPFAPDEACSDGGWELAPASCAVPLDLAAGTTLWWAASPLLTSPLGVCALAARGWPRRLLQRCRRRVDWALAAVLSALLLCLQGPCSRRAPAALRGAELALCAALLVALLRWAAPGACDAWRGPVEHLPLVGAPGPAMQQCAVCLQALRREQGVCRTRSVTSSTPTASRPGPRPSAGAPRSARCAGSPCGHPARGTGAARWGAEVAACCRGSSKPHKPAGRAQDPAHRNLGRPSPSANGSGGRRSSSG</sequence>
<protein>
    <submittedName>
        <fullName evidence="3">Uncharacterized protein</fullName>
    </submittedName>
</protein>
<feature type="compositionally biased region" description="Low complexity" evidence="1">
    <location>
        <begin position="337"/>
        <end position="354"/>
    </location>
</feature>
<keyword evidence="2" id="KW-0472">Membrane</keyword>
<evidence type="ECO:0000256" key="1">
    <source>
        <dbReference type="SAM" id="MobiDB-lite"/>
    </source>
</evidence>
<proteinExistence type="predicted"/>
<feature type="region of interest" description="Disordered" evidence="1">
    <location>
        <begin position="262"/>
        <end position="295"/>
    </location>
</feature>
<keyword evidence="2" id="KW-0812">Transmembrane</keyword>
<gene>
    <name evidence="3" type="ORF">PCOR1329_LOCUS56471</name>
</gene>
<feature type="transmembrane region" description="Helical" evidence="2">
    <location>
        <begin position="37"/>
        <end position="55"/>
    </location>
</feature>
<evidence type="ECO:0000313" key="3">
    <source>
        <dbReference type="EMBL" id="CAK0870333.1"/>
    </source>
</evidence>
<feature type="transmembrane region" description="Helical" evidence="2">
    <location>
        <begin position="12"/>
        <end position="31"/>
    </location>
</feature>
<reference evidence="3" key="1">
    <citation type="submission" date="2023-10" db="EMBL/GenBank/DDBJ databases">
        <authorList>
            <person name="Chen Y."/>
            <person name="Shah S."/>
            <person name="Dougan E. K."/>
            <person name="Thang M."/>
            <person name="Chan C."/>
        </authorList>
    </citation>
    <scope>NUCLEOTIDE SEQUENCE [LARGE SCALE GENOMIC DNA]</scope>
</reference>
<feature type="transmembrane region" description="Helical" evidence="2">
    <location>
        <begin position="67"/>
        <end position="87"/>
    </location>
</feature>
<feature type="region of interest" description="Disordered" evidence="1">
    <location>
        <begin position="94"/>
        <end position="115"/>
    </location>
</feature>
<dbReference type="Proteomes" id="UP001189429">
    <property type="component" value="Unassembled WGS sequence"/>
</dbReference>
<organism evidence="3 4">
    <name type="scientific">Prorocentrum cordatum</name>
    <dbReference type="NCBI Taxonomy" id="2364126"/>
    <lineage>
        <taxon>Eukaryota</taxon>
        <taxon>Sar</taxon>
        <taxon>Alveolata</taxon>
        <taxon>Dinophyceae</taxon>
        <taxon>Prorocentrales</taxon>
        <taxon>Prorocentraceae</taxon>
        <taxon>Prorocentrum</taxon>
    </lineage>
</organism>
<accession>A0ABN9VBD9</accession>
<dbReference type="EMBL" id="CAUYUJ010016949">
    <property type="protein sequence ID" value="CAK0870333.1"/>
    <property type="molecule type" value="Genomic_DNA"/>
</dbReference>
<evidence type="ECO:0000313" key="4">
    <source>
        <dbReference type="Proteomes" id="UP001189429"/>
    </source>
</evidence>
<feature type="compositionally biased region" description="Low complexity" evidence="1">
    <location>
        <begin position="273"/>
        <end position="293"/>
    </location>
</feature>
<keyword evidence="2" id="KW-1133">Transmembrane helix</keyword>
<name>A0ABN9VBD9_9DINO</name>
<comment type="caution">
    <text evidence="3">The sequence shown here is derived from an EMBL/GenBank/DDBJ whole genome shotgun (WGS) entry which is preliminary data.</text>
</comment>